<feature type="compositionally biased region" description="Low complexity" evidence="1">
    <location>
        <begin position="33"/>
        <end position="47"/>
    </location>
</feature>
<evidence type="ECO:0000313" key="3">
    <source>
        <dbReference type="Proteomes" id="UP000039021"/>
    </source>
</evidence>
<reference evidence="3" key="1">
    <citation type="submission" date="2015-03" db="EMBL/GenBank/DDBJ databases">
        <authorList>
            <consortium name="Pathogen Informatics"/>
        </authorList>
    </citation>
    <scope>NUCLEOTIDE SEQUENCE [LARGE SCALE GENOMIC DNA]</scope>
    <source>
        <strain evidence="3">N09902308</strain>
    </source>
</reference>
<accession>A0A916L9X6</accession>
<gene>
    <name evidence="2" type="ORF">ERS007739_01480</name>
</gene>
<name>A0A916L9X6_MYCTX</name>
<feature type="region of interest" description="Disordered" evidence="1">
    <location>
        <begin position="24"/>
        <end position="62"/>
    </location>
</feature>
<evidence type="ECO:0000313" key="2">
    <source>
        <dbReference type="EMBL" id="COX58422.1"/>
    </source>
</evidence>
<dbReference type="EMBL" id="CSBK01000574">
    <property type="protein sequence ID" value="COX58422.1"/>
    <property type="molecule type" value="Genomic_DNA"/>
</dbReference>
<evidence type="ECO:0000256" key="1">
    <source>
        <dbReference type="SAM" id="MobiDB-lite"/>
    </source>
</evidence>
<organism evidence="2 3">
    <name type="scientific">Mycobacterium tuberculosis</name>
    <dbReference type="NCBI Taxonomy" id="1773"/>
    <lineage>
        <taxon>Bacteria</taxon>
        <taxon>Bacillati</taxon>
        <taxon>Actinomycetota</taxon>
        <taxon>Actinomycetes</taxon>
        <taxon>Mycobacteriales</taxon>
        <taxon>Mycobacteriaceae</taxon>
        <taxon>Mycobacterium</taxon>
        <taxon>Mycobacterium tuberculosis complex</taxon>
    </lineage>
</organism>
<proteinExistence type="predicted"/>
<dbReference type="Proteomes" id="UP000039021">
    <property type="component" value="Unassembled WGS sequence"/>
</dbReference>
<dbReference type="AlphaFoldDB" id="A0A916L9X6"/>
<protein>
    <submittedName>
        <fullName evidence="2">Uncharacterized protein</fullName>
    </submittedName>
</protein>
<sequence>MVSESPPKSVPSKTVSGSSQVIWDLAGGSWNPSSTNSRVSMSNSRTMDASEPPGDRPISARV</sequence>
<comment type="caution">
    <text evidence="2">The sequence shown here is derived from an EMBL/GenBank/DDBJ whole genome shotgun (WGS) entry which is preliminary data.</text>
</comment>